<accession>F8L8W0</accession>
<name>F8L8W0_SIMNZ</name>
<reference key="1">
    <citation type="journal article" date="2011" name="Mol. Biol. Evol.">
        <title>Unity in variety -- the pan-genome of the Chlamydiae.</title>
        <authorList>
            <person name="Collingro A."/>
            <person name="Tischler P."/>
            <person name="Weinmaier T."/>
            <person name="Penz T."/>
            <person name="Heinz E."/>
            <person name="Brunham R.C."/>
            <person name="Read T.D."/>
            <person name="Bavoil P.M."/>
            <person name="Sachse K."/>
            <person name="Kahane S."/>
            <person name="Friedman M.G."/>
            <person name="Rattei T."/>
            <person name="Myers G.S.A."/>
            <person name="Horn M."/>
        </authorList>
    </citation>
    <scope>NUCLEOTIDE SEQUENCE</scope>
    <source>
        <strain>Z</strain>
    </source>
</reference>
<gene>
    <name evidence="1" type="ordered locus">SNE_A13770</name>
</gene>
<reference evidence="1 2" key="2">
    <citation type="journal article" date="2011" name="Mol. Biol. Evol.">
        <title>Unity in variety--the pan-genome of the Chlamydiae.</title>
        <authorList>
            <person name="Collingro A."/>
            <person name="Tischler P."/>
            <person name="Weinmaier T."/>
            <person name="Penz T."/>
            <person name="Heinz E."/>
            <person name="Brunham R.C."/>
            <person name="Read T.D."/>
            <person name="Bavoil P.M."/>
            <person name="Sachse K."/>
            <person name="Kahane S."/>
            <person name="Friedman M.G."/>
            <person name="Rattei T."/>
            <person name="Myers G.S."/>
            <person name="Horn M."/>
        </authorList>
    </citation>
    <scope>NUCLEOTIDE SEQUENCE [LARGE SCALE GENOMIC DNA]</scope>
    <source>
        <strain evidence="2">ATCC VR-1471 / Z</strain>
    </source>
</reference>
<dbReference type="HOGENOM" id="CLU_2345136_0_0_0"/>
<organism evidence="1 2">
    <name type="scientific">Simkania negevensis (strain ATCC VR-1471 / DSM 27360 / Z)</name>
    <dbReference type="NCBI Taxonomy" id="331113"/>
    <lineage>
        <taxon>Bacteria</taxon>
        <taxon>Pseudomonadati</taxon>
        <taxon>Chlamydiota</taxon>
        <taxon>Chlamydiia</taxon>
        <taxon>Parachlamydiales</taxon>
        <taxon>Simkaniaceae</taxon>
        <taxon>Simkania</taxon>
    </lineage>
</organism>
<dbReference type="AlphaFoldDB" id="F8L8W0"/>
<dbReference type="STRING" id="331113.SNE_A13770"/>
<keyword evidence="2" id="KW-1185">Reference proteome</keyword>
<dbReference type="EMBL" id="FR872582">
    <property type="protein sequence ID" value="CCB89254.1"/>
    <property type="molecule type" value="Genomic_DNA"/>
</dbReference>
<dbReference type="KEGG" id="sng:SNE_A13770"/>
<evidence type="ECO:0000313" key="2">
    <source>
        <dbReference type="Proteomes" id="UP000000496"/>
    </source>
</evidence>
<dbReference type="Proteomes" id="UP000000496">
    <property type="component" value="Chromosome gsn.131"/>
</dbReference>
<evidence type="ECO:0000313" key="1">
    <source>
        <dbReference type="EMBL" id="CCB89254.1"/>
    </source>
</evidence>
<protein>
    <submittedName>
        <fullName evidence="1">Uncharacterized protein</fullName>
    </submittedName>
</protein>
<proteinExistence type="predicted"/>
<dbReference type="RefSeq" id="WP_013943721.1">
    <property type="nucleotide sequence ID" value="NC_015713.1"/>
</dbReference>
<sequence>MSLPPKKGKIQGVKRQLILDLQTFLWRFEQGGYSRDSMHEVLEFLEKALESEAHEIGGAIEEHISKMITDCHAYAEGKGNPKDVVRDLDQLRQDLEK</sequence>